<evidence type="ECO:0000313" key="8">
    <source>
        <dbReference type="EMBL" id="BBH93577.1"/>
    </source>
</evidence>
<keyword evidence="4" id="KW-0418">Kinase</keyword>
<dbReference type="AlphaFoldDB" id="A0A455SZ07"/>
<dbReference type="EMBL" id="AP019377">
    <property type="protein sequence ID" value="BBH93577.1"/>
    <property type="molecule type" value="Genomic_DNA"/>
</dbReference>
<keyword evidence="2" id="KW-0808">Transferase</keyword>
<evidence type="ECO:0000259" key="7">
    <source>
        <dbReference type="PROSITE" id="PS50011"/>
    </source>
</evidence>
<dbReference type="PANTHER" id="PTHR43289">
    <property type="entry name" value="MITOGEN-ACTIVATED PROTEIN KINASE KINASE KINASE 20-RELATED"/>
    <property type="match status" value="1"/>
</dbReference>
<reference evidence="8" key="1">
    <citation type="submission" date="2018-12" db="EMBL/GenBank/DDBJ databases">
        <title>Novel natural products biosynthetic potential of the class Ktedonobacteria.</title>
        <authorList>
            <person name="Zheng Y."/>
            <person name="Saitou A."/>
            <person name="Wang C.M."/>
            <person name="Toyoda A."/>
            <person name="Minakuchi Y."/>
            <person name="Sekiguchi Y."/>
            <person name="Ueda K."/>
            <person name="Takano H."/>
            <person name="Sakai Y."/>
            <person name="Yokota A."/>
            <person name="Yabe S."/>
        </authorList>
    </citation>
    <scope>NUCLEOTIDE SEQUENCE</scope>
    <source>
        <strain evidence="8">A3-2</strain>
    </source>
</reference>
<evidence type="ECO:0000256" key="4">
    <source>
        <dbReference type="ARBA" id="ARBA00022777"/>
    </source>
</evidence>
<dbReference type="GO" id="GO:0004674">
    <property type="term" value="F:protein serine/threonine kinase activity"/>
    <property type="evidence" value="ECO:0007669"/>
    <property type="project" value="UniProtKB-EC"/>
</dbReference>
<feature type="domain" description="Protein kinase" evidence="7">
    <location>
        <begin position="58"/>
        <end position="344"/>
    </location>
</feature>
<dbReference type="SUPFAM" id="SSF56112">
    <property type="entry name" value="Protein kinase-like (PK-like)"/>
    <property type="match status" value="1"/>
</dbReference>
<sequence>MSMTQTTSRRDSPDTQRCPQCNAVLPPYAAFCGTCGKRIEGAASPRPAEAEAEFRQRYRITSLVRRRPYISLFLATDTATQQTVVISDVDISMLDDEARQRAAQLVRREYDLLRRHAIPHLTPILRQEYDQGHVYVIAGNPFTHKQEAGSHAAAEAQSEGYQASAEGEGRLYTLENVLQSGIGLPDEQVAVQWIQELCETVDRLHGHQIVIGELDPQALVLGSLDYRGHPALLLCWLPLYIRTLLPVLTGTTRPFKPGPFTAPEVEQGKVEARSDVYSLGALLYLLLTGRPPSAPAPHLRSPRELNPRVKPEIEAVVMRALAFERSERFQSAASLAESLANPYISTQVVRYPRPTATGGLGEQAPGPDLQNGAAERGRKRSGRRSARSGPMADAGQQSAGTGPASVSTSEEAEASKHEVSSVSPTWGQGGPGPAASTAQQPADEIAALPTYILERRRSELEEIGELARRLTQQLQKRITGLLPTLQSKLLPHGKSESTALVKASPSEGTQERSLLRQIQRFIVGEQQRGTAAAAIIETPLRLQPGQRFAIRVRLMGRDRALPPPGSRAGSRPVGLSALTHGERVHIEVRSAIYQRYAFVVQRAVITVPARGYMAEVTIPMPPPLKGRGGRRERLHIVFTDEHRRPLYEKPFAIEILVSPLVRPGQEGHQALPIPY</sequence>
<evidence type="ECO:0000256" key="1">
    <source>
        <dbReference type="ARBA" id="ARBA00012513"/>
    </source>
</evidence>
<dbReference type="InterPro" id="IPR011009">
    <property type="entry name" value="Kinase-like_dom_sf"/>
</dbReference>
<gene>
    <name evidence="8" type="ORF">KTA_17760</name>
</gene>
<evidence type="ECO:0000256" key="6">
    <source>
        <dbReference type="SAM" id="MobiDB-lite"/>
    </source>
</evidence>
<dbReference type="GO" id="GO:0005524">
    <property type="term" value="F:ATP binding"/>
    <property type="evidence" value="ECO:0007669"/>
    <property type="project" value="UniProtKB-KW"/>
</dbReference>
<name>A0A455SZ07_9CHLR</name>
<dbReference type="SMART" id="SM00220">
    <property type="entry name" value="S_TKc"/>
    <property type="match status" value="1"/>
</dbReference>
<evidence type="ECO:0000256" key="2">
    <source>
        <dbReference type="ARBA" id="ARBA00022679"/>
    </source>
</evidence>
<dbReference type="PROSITE" id="PS50011">
    <property type="entry name" value="PROTEIN_KINASE_DOM"/>
    <property type="match status" value="1"/>
</dbReference>
<proteinExistence type="predicted"/>
<keyword evidence="3" id="KW-0547">Nucleotide-binding</keyword>
<dbReference type="InterPro" id="IPR000719">
    <property type="entry name" value="Prot_kinase_dom"/>
</dbReference>
<evidence type="ECO:0000256" key="3">
    <source>
        <dbReference type="ARBA" id="ARBA00022741"/>
    </source>
</evidence>
<feature type="compositionally biased region" description="Basic residues" evidence="6">
    <location>
        <begin position="377"/>
        <end position="386"/>
    </location>
</feature>
<evidence type="ECO:0000256" key="5">
    <source>
        <dbReference type="ARBA" id="ARBA00022840"/>
    </source>
</evidence>
<organism evidence="8">
    <name type="scientific">Thermogemmatispora argillosa</name>
    <dbReference type="NCBI Taxonomy" id="2045280"/>
    <lineage>
        <taxon>Bacteria</taxon>
        <taxon>Bacillati</taxon>
        <taxon>Chloroflexota</taxon>
        <taxon>Ktedonobacteria</taxon>
        <taxon>Thermogemmatisporales</taxon>
        <taxon>Thermogemmatisporaceae</taxon>
        <taxon>Thermogemmatispora</taxon>
    </lineage>
</organism>
<dbReference type="Gene3D" id="1.10.510.10">
    <property type="entry name" value="Transferase(Phosphotransferase) domain 1"/>
    <property type="match status" value="1"/>
</dbReference>
<keyword evidence="5" id="KW-0067">ATP-binding</keyword>
<feature type="region of interest" description="Disordered" evidence="6">
    <location>
        <begin position="354"/>
        <end position="442"/>
    </location>
</feature>
<dbReference type="PANTHER" id="PTHR43289:SF6">
    <property type="entry name" value="SERINE_THREONINE-PROTEIN KINASE NEKL-3"/>
    <property type="match status" value="1"/>
</dbReference>
<dbReference type="EC" id="2.7.11.1" evidence="1"/>
<accession>A0A455SZ07</accession>
<protein>
    <recommendedName>
        <fullName evidence="1">non-specific serine/threonine protein kinase</fullName>
        <ecNumber evidence="1">2.7.11.1</ecNumber>
    </recommendedName>
</protein>